<gene>
    <name evidence="1" type="ORF">CTRU02_206391</name>
</gene>
<dbReference type="EMBL" id="VUJX02000003">
    <property type="protein sequence ID" value="KAL0939781.1"/>
    <property type="molecule type" value="Genomic_DNA"/>
</dbReference>
<organism evidence="1 2">
    <name type="scientific">Colletotrichum truncatum</name>
    <name type="common">Anthracnose fungus</name>
    <name type="synonym">Colletotrichum capsici</name>
    <dbReference type="NCBI Taxonomy" id="5467"/>
    <lineage>
        <taxon>Eukaryota</taxon>
        <taxon>Fungi</taxon>
        <taxon>Dikarya</taxon>
        <taxon>Ascomycota</taxon>
        <taxon>Pezizomycotina</taxon>
        <taxon>Sordariomycetes</taxon>
        <taxon>Hypocreomycetidae</taxon>
        <taxon>Glomerellales</taxon>
        <taxon>Glomerellaceae</taxon>
        <taxon>Colletotrichum</taxon>
        <taxon>Colletotrichum truncatum species complex</taxon>
    </lineage>
</organism>
<sequence>MRSYSFQWLLAALTTTRLFHQALSLPDNTIELDLLFPRPGGTYAETPSGLPVLIALHNPDVAYHYGWVFSWDVYKQPHRAVPGLPFNTIGAVIGNGTTYPDNPHLETASTGRLEAGKYTFSWTFHTGPWCEISRSSAEYDHTKKVSNGTFEFTVASGAPTPTFTGTCATALGMVSYVSTTVYGGLPFDFEADTATQTLTCGVTTSVTAEPEPCSASVDAAQETSISSRLHWGAFATATASSSSTTASPSAGCLLTVSFWSWVVVWTAAMWLVV</sequence>
<evidence type="ECO:0000313" key="2">
    <source>
        <dbReference type="Proteomes" id="UP000805649"/>
    </source>
</evidence>
<proteinExistence type="predicted"/>
<reference evidence="1 2" key="1">
    <citation type="journal article" date="2020" name="Phytopathology">
        <title>Genome Sequence Resources of Colletotrichum truncatum, C. plurivorum, C. musicola, and C. sojae: Four Species Pathogenic to Soybean (Glycine max).</title>
        <authorList>
            <person name="Rogerio F."/>
            <person name="Boufleur T.R."/>
            <person name="Ciampi-Guillardi M."/>
            <person name="Sukno S.A."/>
            <person name="Thon M.R."/>
            <person name="Massola Junior N.S."/>
            <person name="Baroncelli R."/>
        </authorList>
    </citation>
    <scope>NUCLEOTIDE SEQUENCE [LARGE SCALE GENOMIC DNA]</scope>
    <source>
        <strain evidence="1 2">CMES1059</strain>
    </source>
</reference>
<protein>
    <submittedName>
        <fullName evidence="1">Uncharacterized protein</fullName>
    </submittedName>
</protein>
<evidence type="ECO:0000313" key="1">
    <source>
        <dbReference type="EMBL" id="KAL0939781.1"/>
    </source>
</evidence>
<dbReference type="Proteomes" id="UP000805649">
    <property type="component" value="Unassembled WGS sequence"/>
</dbReference>
<comment type="caution">
    <text evidence="1">The sequence shown here is derived from an EMBL/GenBank/DDBJ whole genome shotgun (WGS) entry which is preliminary data.</text>
</comment>
<name>A0ACC3Z6Q6_COLTU</name>
<accession>A0ACC3Z6Q6</accession>
<keyword evidence="2" id="KW-1185">Reference proteome</keyword>